<keyword evidence="1" id="KW-0472">Membrane</keyword>
<organism evidence="2 3">
    <name type="scientific">Crucibulum laeve</name>
    <dbReference type="NCBI Taxonomy" id="68775"/>
    <lineage>
        <taxon>Eukaryota</taxon>
        <taxon>Fungi</taxon>
        <taxon>Dikarya</taxon>
        <taxon>Basidiomycota</taxon>
        <taxon>Agaricomycotina</taxon>
        <taxon>Agaricomycetes</taxon>
        <taxon>Agaricomycetidae</taxon>
        <taxon>Agaricales</taxon>
        <taxon>Agaricineae</taxon>
        <taxon>Nidulariaceae</taxon>
        <taxon>Crucibulum</taxon>
    </lineage>
</organism>
<dbReference type="AlphaFoldDB" id="A0A5C3M3K3"/>
<evidence type="ECO:0000313" key="2">
    <source>
        <dbReference type="EMBL" id="TFK35661.1"/>
    </source>
</evidence>
<gene>
    <name evidence="2" type="ORF">BDQ12DRAFT_303934</name>
</gene>
<keyword evidence="1" id="KW-0812">Transmembrane</keyword>
<dbReference type="Proteomes" id="UP000308652">
    <property type="component" value="Unassembled WGS sequence"/>
</dbReference>
<evidence type="ECO:0000256" key="1">
    <source>
        <dbReference type="SAM" id="Phobius"/>
    </source>
</evidence>
<accession>A0A5C3M3K3</accession>
<dbReference type="OrthoDB" id="4584900at2759"/>
<keyword evidence="1" id="KW-1133">Transmembrane helix</keyword>
<feature type="transmembrane region" description="Helical" evidence="1">
    <location>
        <begin position="21"/>
        <end position="41"/>
    </location>
</feature>
<feature type="transmembrane region" description="Helical" evidence="1">
    <location>
        <begin position="53"/>
        <end position="75"/>
    </location>
</feature>
<keyword evidence="3" id="KW-1185">Reference proteome</keyword>
<dbReference type="EMBL" id="ML213619">
    <property type="protein sequence ID" value="TFK35661.1"/>
    <property type="molecule type" value="Genomic_DNA"/>
</dbReference>
<protein>
    <submittedName>
        <fullName evidence="2">Uncharacterized protein</fullName>
    </submittedName>
</protein>
<proteinExistence type="predicted"/>
<reference evidence="2 3" key="1">
    <citation type="journal article" date="2019" name="Nat. Ecol. Evol.">
        <title>Megaphylogeny resolves global patterns of mushroom evolution.</title>
        <authorList>
            <person name="Varga T."/>
            <person name="Krizsan K."/>
            <person name="Foldi C."/>
            <person name="Dima B."/>
            <person name="Sanchez-Garcia M."/>
            <person name="Sanchez-Ramirez S."/>
            <person name="Szollosi G.J."/>
            <person name="Szarkandi J.G."/>
            <person name="Papp V."/>
            <person name="Albert L."/>
            <person name="Andreopoulos W."/>
            <person name="Angelini C."/>
            <person name="Antonin V."/>
            <person name="Barry K.W."/>
            <person name="Bougher N.L."/>
            <person name="Buchanan P."/>
            <person name="Buyck B."/>
            <person name="Bense V."/>
            <person name="Catcheside P."/>
            <person name="Chovatia M."/>
            <person name="Cooper J."/>
            <person name="Damon W."/>
            <person name="Desjardin D."/>
            <person name="Finy P."/>
            <person name="Geml J."/>
            <person name="Haridas S."/>
            <person name="Hughes K."/>
            <person name="Justo A."/>
            <person name="Karasinski D."/>
            <person name="Kautmanova I."/>
            <person name="Kiss B."/>
            <person name="Kocsube S."/>
            <person name="Kotiranta H."/>
            <person name="LaButti K.M."/>
            <person name="Lechner B.E."/>
            <person name="Liimatainen K."/>
            <person name="Lipzen A."/>
            <person name="Lukacs Z."/>
            <person name="Mihaltcheva S."/>
            <person name="Morgado L.N."/>
            <person name="Niskanen T."/>
            <person name="Noordeloos M.E."/>
            <person name="Ohm R.A."/>
            <person name="Ortiz-Santana B."/>
            <person name="Ovrebo C."/>
            <person name="Racz N."/>
            <person name="Riley R."/>
            <person name="Savchenko A."/>
            <person name="Shiryaev A."/>
            <person name="Soop K."/>
            <person name="Spirin V."/>
            <person name="Szebenyi C."/>
            <person name="Tomsovsky M."/>
            <person name="Tulloss R.E."/>
            <person name="Uehling J."/>
            <person name="Grigoriev I.V."/>
            <person name="Vagvolgyi C."/>
            <person name="Papp T."/>
            <person name="Martin F.M."/>
            <person name="Miettinen O."/>
            <person name="Hibbett D.S."/>
            <person name="Nagy L.G."/>
        </authorList>
    </citation>
    <scope>NUCLEOTIDE SEQUENCE [LARGE SCALE GENOMIC DNA]</scope>
    <source>
        <strain evidence="2 3">CBS 166.37</strain>
    </source>
</reference>
<evidence type="ECO:0000313" key="3">
    <source>
        <dbReference type="Proteomes" id="UP000308652"/>
    </source>
</evidence>
<name>A0A5C3M3K3_9AGAR</name>
<sequence>MHTTRCAVLNYMFVTRFMPMLGHSSVCARAFVFTILCLRTIPTPVYTSPHLAIGLKQIFFISLFVTSVLGCNATAVRRVDGFPSINSPESVLTHIGTRSQSLSQLKARRFTNARRLYEGLPLNPPKRHRWHVAYPVPSGTPGGYGEV</sequence>